<dbReference type="InterPro" id="IPR012341">
    <property type="entry name" value="6hp_glycosidase-like_sf"/>
</dbReference>
<dbReference type="GO" id="GO:0005975">
    <property type="term" value="P:carbohydrate metabolic process"/>
    <property type="evidence" value="ECO:0007669"/>
    <property type="project" value="InterPro"/>
</dbReference>
<feature type="domain" description="Glycoside hydrolase family 65 N-terminal" evidence="8">
    <location>
        <begin position="18"/>
        <end position="254"/>
    </location>
</feature>
<reference evidence="9 10" key="1">
    <citation type="submission" date="2018-02" db="EMBL/GenBank/DDBJ databases">
        <title>Mycoplasma marinum and Mycoplasma todarodis sp. nov., moderately halophilic and psychrotolerant mycoplasmas isolated from cephalopods.</title>
        <authorList>
            <person name="Viver T."/>
        </authorList>
    </citation>
    <scope>NUCLEOTIDE SEQUENCE [LARGE SCALE GENOMIC DNA]</scope>
    <source>
        <strain evidence="9 10">PE</strain>
    </source>
</reference>
<dbReference type="SUPFAM" id="SSF74650">
    <property type="entry name" value="Galactose mutarotase-like"/>
    <property type="match status" value="1"/>
</dbReference>
<evidence type="ECO:0000256" key="2">
    <source>
        <dbReference type="ARBA" id="ARBA00022676"/>
    </source>
</evidence>
<keyword evidence="2" id="KW-0328">Glycosyltransferase</keyword>
<evidence type="ECO:0000256" key="3">
    <source>
        <dbReference type="ARBA" id="ARBA00022679"/>
    </source>
</evidence>
<dbReference type="AlphaFoldDB" id="A0A4R0XL54"/>
<dbReference type="InterPro" id="IPR005196">
    <property type="entry name" value="Glyco_hydro_65_N"/>
</dbReference>
<proteinExistence type="inferred from homology"/>
<dbReference type="GO" id="GO:0030246">
    <property type="term" value="F:carbohydrate binding"/>
    <property type="evidence" value="ECO:0007669"/>
    <property type="project" value="InterPro"/>
</dbReference>
<dbReference type="SUPFAM" id="SSF48208">
    <property type="entry name" value="Six-hairpin glycosidases"/>
    <property type="match status" value="1"/>
</dbReference>
<evidence type="ECO:0000313" key="10">
    <source>
        <dbReference type="Proteomes" id="UP000294192"/>
    </source>
</evidence>
<keyword evidence="9" id="KW-0378">Hydrolase</keyword>
<dbReference type="PIRSF" id="PIRSF036289">
    <property type="entry name" value="Glycosyl_hydrolase_malt_phosph"/>
    <property type="match status" value="1"/>
</dbReference>
<dbReference type="EMBL" id="PSZO01000011">
    <property type="protein sequence ID" value="TCG11194.1"/>
    <property type="molecule type" value="Genomic_DNA"/>
</dbReference>
<organism evidence="9 10">
    <name type="scientific">Mycoplasma marinum</name>
    <dbReference type="NCBI Taxonomy" id="1937190"/>
    <lineage>
        <taxon>Bacteria</taxon>
        <taxon>Bacillati</taxon>
        <taxon>Mycoplasmatota</taxon>
        <taxon>Mollicutes</taxon>
        <taxon>Mycoplasmataceae</taxon>
        <taxon>Mycoplasma</taxon>
    </lineage>
</organism>
<feature type="binding site" evidence="5">
    <location>
        <begin position="355"/>
        <end position="356"/>
    </location>
    <ligand>
        <name>substrate</name>
    </ligand>
</feature>
<comment type="similarity">
    <text evidence="1">Belongs to the glycosyl hydrolase 65 family.</text>
</comment>
<name>A0A4R0XL54_9MOLU</name>
<dbReference type="Gene3D" id="2.60.420.10">
    <property type="entry name" value="Maltose phosphorylase, domain 3"/>
    <property type="match status" value="1"/>
</dbReference>
<dbReference type="Gene3D" id="1.50.10.10">
    <property type="match status" value="1"/>
</dbReference>
<evidence type="ECO:0000256" key="5">
    <source>
        <dbReference type="PIRSR" id="PIRSR036289-51"/>
    </source>
</evidence>
<dbReference type="GO" id="GO:0016757">
    <property type="term" value="F:glycosyltransferase activity"/>
    <property type="evidence" value="ECO:0007669"/>
    <property type="project" value="UniProtKB-KW"/>
</dbReference>
<dbReference type="Pfam" id="PF03632">
    <property type="entry name" value="Glyco_hydro_65m"/>
    <property type="match status" value="1"/>
</dbReference>
<gene>
    <name evidence="9" type="ORF">C4B24_02830</name>
</gene>
<evidence type="ECO:0000256" key="1">
    <source>
        <dbReference type="ARBA" id="ARBA00006768"/>
    </source>
</evidence>
<dbReference type="Pfam" id="PF03633">
    <property type="entry name" value="Glyco_hydro_65C"/>
    <property type="match status" value="1"/>
</dbReference>
<accession>A0A4R0XL54</accession>
<evidence type="ECO:0000313" key="9">
    <source>
        <dbReference type="EMBL" id="TCG11194.1"/>
    </source>
</evidence>
<evidence type="ECO:0000259" key="8">
    <source>
        <dbReference type="Pfam" id="PF03636"/>
    </source>
</evidence>
<dbReference type="InterPro" id="IPR011013">
    <property type="entry name" value="Gal_mutarotase_sf_dom"/>
</dbReference>
<evidence type="ECO:0000259" key="7">
    <source>
        <dbReference type="Pfam" id="PF03633"/>
    </source>
</evidence>
<evidence type="ECO:0000259" key="6">
    <source>
        <dbReference type="Pfam" id="PF03632"/>
    </source>
</evidence>
<comment type="caution">
    <text evidence="9">The sequence shown here is derived from an EMBL/GenBank/DDBJ whole genome shotgun (WGS) entry which is preliminary data.</text>
</comment>
<evidence type="ECO:0000256" key="4">
    <source>
        <dbReference type="PIRSR" id="PIRSR036289-50"/>
    </source>
</evidence>
<protein>
    <submittedName>
        <fullName evidence="9">Family 65 glycosyl hydrolase</fullName>
    </submittedName>
</protein>
<dbReference type="GO" id="GO:0004553">
    <property type="term" value="F:hydrolase activity, hydrolyzing O-glycosyl compounds"/>
    <property type="evidence" value="ECO:0007669"/>
    <property type="project" value="TreeGrafter"/>
</dbReference>
<dbReference type="OrthoDB" id="9758855at2"/>
<sequence length="789" mass="89981">MKKLLKYDTKELQISQIAFDKNLTAKTESMMSLGNGYLGLRSSDEEVEKFNKEDLFVNGIFNQADDQMVSELANLADLTQTPIYLDGELLSIKSSDKYTKTLCLKNATLTRELIIKREDKEFKITFERFVSQDIENVYAQRINIEQLSGESTEVIIMPRINGQTTNSGAQHCKEGQKRRTSLESVQYAEHTNQKNDLIIHNMITNVFLGETKQEGGNDDYVISMARRQVGFKIKNIVDVKTSLKLEKLMSVNTSIDEEERKMDDEKVKVKANDLFNLLKSESFESLLSKSIDKYADLKEKFHVKIKGKSEDASYDQMALAFSVLHMNSFVPKNNSNLSIGAKGLSGEGYQGHSFWDTEFFIVPNYLFSQPEIAKNLLVYRYKGIEGARAKAMETKERSEESGLEGAQFPWEMAWPTDGEVCPYWGQADVVTGKQVPIASRRQEIHVPADVAFAVDQYYDFTGDEKFMQDMGYEMIIDTAIFWANRAEKQQDGKYMIKDVMGPNEYKGNIDNNAYINAFASKNIELAFKYIDKLNESKDGKEILKTVTKKIPYEVPLEKMKDVLNNLVQQTPNSDGIIAENDQFLKLDRIDVTPFQLLGDAGKKLFNTKEGHKRLGSQLVKQADVVLLTSLMPEKYDKEIIKKNFEFYEPITTHDSSLSPTTYAVQAVDLRKMDTAYKLYKYSLDIDMGTNMKSCDAGIHAGAIAAIWQTTVYGYGGLRWRNGELHINPVLPKQWEELEYKIMYKGVEILVKVNGNKFTIETIGNNTIKLFVNNELIEINNKKEFEVQND</sequence>
<dbReference type="InterPro" id="IPR017045">
    <property type="entry name" value="Malt_Pase/Glycosyl_Hdrlase"/>
</dbReference>
<feature type="active site" description="Proton donor" evidence="4">
    <location>
        <position position="504"/>
    </location>
</feature>
<feature type="domain" description="Glycoside hydrolase family 65 C-terminal" evidence="7">
    <location>
        <begin position="717"/>
        <end position="776"/>
    </location>
</feature>
<dbReference type="InterPro" id="IPR005195">
    <property type="entry name" value="Glyco_hydro_65_M"/>
</dbReference>
<dbReference type="Proteomes" id="UP000294192">
    <property type="component" value="Unassembled WGS sequence"/>
</dbReference>
<dbReference type="InterPro" id="IPR005194">
    <property type="entry name" value="Glyco_hydro_65_C"/>
</dbReference>
<dbReference type="RefSeq" id="WP_131599140.1">
    <property type="nucleotide sequence ID" value="NZ_CBDBYK010000011.1"/>
</dbReference>
<keyword evidence="3" id="KW-0808">Transferase</keyword>
<dbReference type="Gene3D" id="2.70.98.40">
    <property type="entry name" value="Glycoside hydrolase, family 65, N-terminal domain"/>
    <property type="match status" value="1"/>
</dbReference>
<dbReference type="PANTHER" id="PTHR11051">
    <property type="entry name" value="GLYCOSYL HYDROLASE-RELATED"/>
    <property type="match status" value="1"/>
</dbReference>
<feature type="domain" description="Glycoside hydrolase family 65 central catalytic" evidence="6">
    <location>
        <begin position="321"/>
        <end position="708"/>
    </location>
</feature>
<feature type="binding site" evidence="5">
    <location>
        <begin position="620"/>
        <end position="621"/>
    </location>
    <ligand>
        <name>substrate</name>
    </ligand>
</feature>
<dbReference type="PANTHER" id="PTHR11051:SF8">
    <property type="entry name" value="PROTEIN-GLUCOSYLGALACTOSYLHYDROXYLYSINE GLUCOSIDASE"/>
    <property type="match status" value="1"/>
</dbReference>
<dbReference type="Pfam" id="PF03636">
    <property type="entry name" value="Glyco_hydro_65N"/>
    <property type="match status" value="1"/>
</dbReference>
<dbReference type="InterPro" id="IPR008928">
    <property type="entry name" value="6-hairpin_glycosidase_sf"/>
</dbReference>
<dbReference type="InterPro" id="IPR037018">
    <property type="entry name" value="GH65_N"/>
</dbReference>
<keyword evidence="10" id="KW-1185">Reference proteome</keyword>